<dbReference type="GO" id="GO:0098552">
    <property type="term" value="C:side of membrane"/>
    <property type="evidence" value="ECO:0007669"/>
    <property type="project" value="UniProtKB-KW"/>
</dbReference>
<keyword evidence="5" id="KW-0964">Secreted</keyword>
<protein>
    <submittedName>
        <fullName evidence="16">Extracellular membrane protein, CFEM</fullName>
    </submittedName>
</protein>
<dbReference type="InterPro" id="IPR049326">
    <property type="entry name" value="Rhodopsin_dom_fungi"/>
</dbReference>
<keyword evidence="11" id="KW-1015">Disulfide bond</keyword>
<feature type="transmembrane region" description="Helical" evidence="14">
    <location>
        <begin position="178"/>
        <end position="202"/>
    </location>
</feature>
<dbReference type="AlphaFoldDB" id="A0AAX4IXN9"/>
<feature type="transmembrane region" description="Helical" evidence="14">
    <location>
        <begin position="88"/>
        <end position="107"/>
    </location>
</feature>
<keyword evidence="6" id="KW-0325">Glycoprotein</keyword>
<evidence type="ECO:0000256" key="2">
    <source>
        <dbReference type="ARBA" id="ARBA00004589"/>
    </source>
</evidence>
<keyword evidence="6" id="KW-0336">GPI-anchor</keyword>
<dbReference type="Proteomes" id="UP001322277">
    <property type="component" value="Chromosome 8"/>
</dbReference>
<evidence type="ECO:0000256" key="5">
    <source>
        <dbReference type="ARBA" id="ARBA00022525"/>
    </source>
</evidence>
<dbReference type="InterPro" id="IPR052337">
    <property type="entry name" value="SAT4-like"/>
</dbReference>
<evidence type="ECO:0000259" key="15">
    <source>
        <dbReference type="SMART" id="SM00747"/>
    </source>
</evidence>
<evidence type="ECO:0000256" key="8">
    <source>
        <dbReference type="ARBA" id="ARBA00022729"/>
    </source>
</evidence>
<name>A0AAX4IXN9_9PEZI</name>
<organism evidence="16 17">
    <name type="scientific">Colletotrichum destructivum</name>
    <dbReference type="NCBI Taxonomy" id="34406"/>
    <lineage>
        <taxon>Eukaryota</taxon>
        <taxon>Fungi</taxon>
        <taxon>Dikarya</taxon>
        <taxon>Ascomycota</taxon>
        <taxon>Pezizomycotina</taxon>
        <taxon>Sordariomycetes</taxon>
        <taxon>Hypocreomycetidae</taxon>
        <taxon>Glomerellales</taxon>
        <taxon>Glomerellaceae</taxon>
        <taxon>Colletotrichum</taxon>
        <taxon>Colletotrichum destructivum species complex</taxon>
    </lineage>
</organism>
<evidence type="ECO:0000256" key="9">
    <source>
        <dbReference type="ARBA" id="ARBA00022989"/>
    </source>
</evidence>
<evidence type="ECO:0000313" key="16">
    <source>
        <dbReference type="EMBL" id="WQF88005.1"/>
    </source>
</evidence>
<feature type="transmembrane region" description="Helical" evidence="14">
    <location>
        <begin position="340"/>
        <end position="359"/>
    </location>
</feature>
<feature type="transmembrane region" description="Helical" evidence="14">
    <location>
        <begin position="302"/>
        <end position="320"/>
    </location>
</feature>
<comment type="subcellular location">
    <subcellularLocation>
        <location evidence="2">Membrane</location>
        <topology evidence="2">Lipid-anchor</topology>
        <topology evidence="2">GPI-anchor</topology>
    </subcellularLocation>
    <subcellularLocation>
        <location evidence="1">Membrane</location>
        <topology evidence="1">Multi-pass membrane protein</topology>
    </subcellularLocation>
    <subcellularLocation>
        <location evidence="3">Secreted</location>
    </subcellularLocation>
</comment>
<reference evidence="17" key="1">
    <citation type="journal article" date="2023" name="bioRxiv">
        <title>Complete genome of the Medicago anthracnose fungus, Colletotrichum destructivum, reveals a mini-chromosome-like region within a core chromosome.</title>
        <authorList>
            <person name="Lapalu N."/>
            <person name="Simon A."/>
            <person name="Lu A."/>
            <person name="Plaumann P.-L."/>
            <person name="Amselem J."/>
            <person name="Pigne S."/>
            <person name="Auger A."/>
            <person name="Koch C."/>
            <person name="Dallery J.-F."/>
            <person name="O'Connell R.J."/>
        </authorList>
    </citation>
    <scope>NUCLEOTIDE SEQUENCE [LARGE SCALE GENOMIC DNA]</scope>
    <source>
        <strain evidence="17">CBS 520.97</strain>
    </source>
</reference>
<evidence type="ECO:0000256" key="11">
    <source>
        <dbReference type="ARBA" id="ARBA00023157"/>
    </source>
</evidence>
<dbReference type="PANTHER" id="PTHR33048">
    <property type="entry name" value="PTH11-LIKE INTEGRAL MEMBRANE PROTEIN (AFU_ORTHOLOGUE AFUA_5G11245)"/>
    <property type="match status" value="1"/>
</dbReference>
<dbReference type="RefSeq" id="XP_062785226.1">
    <property type="nucleotide sequence ID" value="XM_062929175.1"/>
</dbReference>
<dbReference type="EMBL" id="CP137312">
    <property type="protein sequence ID" value="WQF88005.1"/>
    <property type="molecule type" value="Genomic_DNA"/>
</dbReference>
<evidence type="ECO:0000256" key="6">
    <source>
        <dbReference type="ARBA" id="ARBA00022622"/>
    </source>
</evidence>
<keyword evidence="17" id="KW-1185">Reference proteome</keyword>
<dbReference type="GeneID" id="87949519"/>
<evidence type="ECO:0000313" key="17">
    <source>
        <dbReference type="Proteomes" id="UP001322277"/>
    </source>
</evidence>
<comment type="similarity">
    <text evidence="13">Belongs to the SAT4 family.</text>
</comment>
<accession>A0AAX4IXN9</accession>
<evidence type="ECO:0000256" key="3">
    <source>
        <dbReference type="ARBA" id="ARBA00004613"/>
    </source>
</evidence>
<evidence type="ECO:0000256" key="12">
    <source>
        <dbReference type="ARBA" id="ARBA00023288"/>
    </source>
</evidence>
<evidence type="ECO:0000256" key="13">
    <source>
        <dbReference type="ARBA" id="ARBA00038359"/>
    </source>
</evidence>
<feature type="domain" description="CFEM" evidence="15">
    <location>
        <begin position="8"/>
        <end position="74"/>
    </location>
</feature>
<evidence type="ECO:0000256" key="1">
    <source>
        <dbReference type="ARBA" id="ARBA00004141"/>
    </source>
</evidence>
<proteinExistence type="inferred from homology"/>
<feature type="transmembrane region" description="Helical" evidence="14">
    <location>
        <begin position="119"/>
        <end position="138"/>
    </location>
</feature>
<keyword evidence="7 14" id="KW-0812">Transmembrane</keyword>
<dbReference type="GO" id="GO:0005576">
    <property type="term" value="C:extracellular region"/>
    <property type="evidence" value="ECO:0007669"/>
    <property type="project" value="UniProtKB-SubCell"/>
</dbReference>
<feature type="transmembrane region" description="Helical" evidence="14">
    <location>
        <begin position="267"/>
        <end position="290"/>
    </location>
</feature>
<keyword evidence="12" id="KW-0449">Lipoprotein</keyword>
<keyword evidence="9 14" id="KW-1133">Transmembrane helix</keyword>
<dbReference type="SMART" id="SM00747">
    <property type="entry name" value="CFEM"/>
    <property type="match status" value="1"/>
</dbReference>
<dbReference type="InterPro" id="IPR008427">
    <property type="entry name" value="Extracellular_membr_CFEM_dom"/>
</dbReference>
<comment type="similarity">
    <text evidence="4">Belongs to the RBT5 family.</text>
</comment>
<evidence type="ECO:0000256" key="14">
    <source>
        <dbReference type="SAM" id="Phobius"/>
    </source>
</evidence>
<evidence type="ECO:0000256" key="7">
    <source>
        <dbReference type="ARBA" id="ARBA00022692"/>
    </source>
</evidence>
<dbReference type="Pfam" id="PF05730">
    <property type="entry name" value="CFEM"/>
    <property type="match status" value="1"/>
</dbReference>
<sequence length="390" mass="44399">MAVPLSDLTAGLPGCAGPCTSQALKFATCTATNLTSGCLCRDSSFVETYRLCVRASCDMAHVLVAKNITWTWCDFQYQNQAGSMPGKIALLIITALFFFVRQLAKVLKLSTWGADDVTLIPGYICSLAFAIYMFYGNYARCRVKSSLKPAHTFEGYRLGIGRDVWSLSHDKVDLFMQFFYAFEILYNLSIATLKASILFFYLRVFNLVSPTFTRVLWCTQVSNLVNCVVFTTVKLNQCKPFSYSWEGWDGRHEGRCVNLNALLISHAAINVAMNVWLLVLPVTQTLWLNWRARQKIEVMSMFGLGVFITVVSAMRLKILFKLRNFLNPTYDVFYLHMWSYIELSVAVIVACLPSTRLVWRELVPKLKRKVGLGPQYTHRSQESQHKRLRP</sequence>
<keyword evidence="10 14" id="KW-0472">Membrane</keyword>
<gene>
    <name evidence="16" type="ORF">CDEST_13019</name>
</gene>
<evidence type="ECO:0000256" key="10">
    <source>
        <dbReference type="ARBA" id="ARBA00023136"/>
    </source>
</evidence>
<dbReference type="PANTHER" id="PTHR33048:SF143">
    <property type="entry name" value="EXTRACELLULAR MEMBRANE PROTEIN CFEM DOMAIN-CONTAINING PROTEIN-RELATED"/>
    <property type="match status" value="1"/>
</dbReference>
<dbReference type="Pfam" id="PF20684">
    <property type="entry name" value="Fung_rhodopsin"/>
    <property type="match status" value="1"/>
</dbReference>
<dbReference type="KEGG" id="cdet:87949519"/>
<evidence type="ECO:0000256" key="4">
    <source>
        <dbReference type="ARBA" id="ARBA00010031"/>
    </source>
</evidence>
<keyword evidence="8" id="KW-0732">Signal</keyword>